<feature type="transmembrane region" description="Helical" evidence="1">
    <location>
        <begin position="12"/>
        <end position="30"/>
    </location>
</feature>
<dbReference type="PANTHER" id="PTHR23028">
    <property type="entry name" value="ACETYLTRANSFERASE"/>
    <property type="match status" value="1"/>
</dbReference>
<keyword evidence="4" id="KW-1185">Reference proteome</keyword>
<feature type="transmembrane region" description="Helical" evidence="1">
    <location>
        <begin position="234"/>
        <end position="254"/>
    </location>
</feature>
<name>A0ABV8S0P1_9BURK</name>
<dbReference type="InterPro" id="IPR002656">
    <property type="entry name" value="Acyl_transf_3_dom"/>
</dbReference>
<dbReference type="EMBL" id="JBHSDY010000010">
    <property type="protein sequence ID" value="MFC4299196.1"/>
    <property type="molecule type" value="Genomic_DNA"/>
</dbReference>
<sequence length="376" mass="42069">MRNQEIIKSVQYLRGVAALMVVCFHFRYFLNDTYAQKDLGDALFGSGAFGVDLFFIISGFIICYSTRKPDSPHPVAAYALKRFFRIYPLLLFSLLAFVLLFGADGYSVLKSIIPLQADYSDKGPFFGYNLLSPAWTLTYEISFYLLFLVGLAISQKHRRLITAGLIVSIFLLLQWALNHAIELSAYTEYDYPYGGLVRPALAILSSPMILEFVCGIALYSIFMAAPDLPEKTSMFLKPLLLGTAAISALIYFSGDFYGHGLTRWGAPSVALILSLLLYERLNGLPDVRWLFFLGNISYALYLTHIIVLQAIRTYGVRFGLEGAPAFAFAVSLSLVAATLVHYLVEVRAIDACRALLKRLSTTPRRAPRLALDYQKF</sequence>
<accession>A0ABV8S0P1</accession>
<dbReference type="PANTHER" id="PTHR23028:SF131">
    <property type="entry name" value="BLR2367 PROTEIN"/>
    <property type="match status" value="1"/>
</dbReference>
<dbReference type="Pfam" id="PF01757">
    <property type="entry name" value="Acyl_transf_3"/>
    <property type="match status" value="1"/>
</dbReference>
<evidence type="ECO:0000313" key="4">
    <source>
        <dbReference type="Proteomes" id="UP001595756"/>
    </source>
</evidence>
<keyword evidence="3" id="KW-0808">Transferase</keyword>
<proteinExistence type="predicted"/>
<keyword evidence="3" id="KW-0012">Acyltransferase</keyword>
<dbReference type="Proteomes" id="UP001595756">
    <property type="component" value="Unassembled WGS sequence"/>
</dbReference>
<feature type="transmembrane region" description="Helical" evidence="1">
    <location>
        <begin position="84"/>
        <end position="103"/>
    </location>
</feature>
<evidence type="ECO:0000259" key="2">
    <source>
        <dbReference type="Pfam" id="PF01757"/>
    </source>
</evidence>
<dbReference type="InterPro" id="IPR050879">
    <property type="entry name" value="Acyltransferase_3"/>
</dbReference>
<comment type="caution">
    <text evidence="3">The sequence shown here is derived from an EMBL/GenBank/DDBJ whole genome shotgun (WGS) entry which is preliminary data.</text>
</comment>
<dbReference type="EC" id="2.3.-.-" evidence="3"/>
<reference evidence="4" key="1">
    <citation type="journal article" date="2019" name="Int. J. Syst. Evol. Microbiol.">
        <title>The Global Catalogue of Microorganisms (GCM) 10K type strain sequencing project: providing services to taxonomists for standard genome sequencing and annotation.</title>
        <authorList>
            <consortium name="The Broad Institute Genomics Platform"/>
            <consortium name="The Broad Institute Genome Sequencing Center for Infectious Disease"/>
            <person name="Wu L."/>
            <person name="Ma J."/>
        </authorList>
    </citation>
    <scope>NUCLEOTIDE SEQUENCE [LARGE SCALE GENOMIC DNA]</scope>
    <source>
        <strain evidence="4">CGMCC 1.19029</strain>
    </source>
</reference>
<feature type="transmembrane region" description="Helical" evidence="1">
    <location>
        <begin position="260"/>
        <end position="278"/>
    </location>
</feature>
<dbReference type="GO" id="GO:0016746">
    <property type="term" value="F:acyltransferase activity"/>
    <property type="evidence" value="ECO:0007669"/>
    <property type="project" value="UniProtKB-KW"/>
</dbReference>
<feature type="transmembrane region" description="Helical" evidence="1">
    <location>
        <begin position="290"/>
        <end position="311"/>
    </location>
</feature>
<feature type="transmembrane region" description="Helical" evidence="1">
    <location>
        <begin position="201"/>
        <end position="222"/>
    </location>
</feature>
<dbReference type="RefSeq" id="WP_376813749.1">
    <property type="nucleotide sequence ID" value="NZ_JBHSDY010000010.1"/>
</dbReference>
<feature type="transmembrane region" description="Helical" evidence="1">
    <location>
        <begin position="160"/>
        <end position="181"/>
    </location>
</feature>
<gene>
    <name evidence="3" type="ORF">ACFO0J_14205</name>
</gene>
<feature type="transmembrane region" description="Helical" evidence="1">
    <location>
        <begin position="42"/>
        <end position="64"/>
    </location>
</feature>
<protein>
    <submittedName>
        <fullName evidence="3">Acyltransferase family protein</fullName>
        <ecNumber evidence="3">2.3.-.-</ecNumber>
    </submittedName>
</protein>
<feature type="domain" description="Acyltransferase 3" evidence="2">
    <location>
        <begin position="8"/>
        <end position="340"/>
    </location>
</feature>
<keyword evidence="1" id="KW-1133">Transmembrane helix</keyword>
<feature type="transmembrane region" description="Helical" evidence="1">
    <location>
        <begin position="134"/>
        <end position="153"/>
    </location>
</feature>
<organism evidence="3 4">
    <name type="scientific">Castellaniella hirudinis</name>
    <dbReference type="NCBI Taxonomy" id="1144617"/>
    <lineage>
        <taxon>Bacteria</taxon>
        <taxon>Pseudomonadati</taxon>
        <taxon>Pseudomonadota</taxon>
        <taxon>Betaproteobacteria</taxon>
        <taxon>Burkholderiales</taxon>
        <taxon>Alcaligenaceae</taxon>
        <taxon>Castellaniella</taxon>
    </lineage>
</organism>
<evidence type="ECO:0000256" key="1">
    <source>
        <dbReference type="SAM" id="Phobius"/>
    </source>
</evidence>
<keyword evidence="1" id="KW-0812">Transmembrane</keyword>
<evidence type="ECO:0000313" key="3">
    <source>
        <dbReference type="EMBL" id="MFC4299196.1"/>
    </source>
</evidence>
<feature type="transmembrane region" description="Helical" evidence="1">
    <location>
        <begin position="323"/>
        <end position="344"/>
    </location>
</feature>
<keyword evidence="1" id="KW-0472">Membrane</keyword>